<comment type="caution">
    <text evidence="2">The sequence shown here is derived from an EMBL/GenBank/DDBJ whole genome shotgun (WGS) entry which is preliminary data.</text>
</comment>
<dbReference type="PATRIC" id="fig|1352936.5.peg.6692"/>
<gene>
    <name evidence="2" type="ORF">M878_32120</name>
</gene>
<dbReference type="AlphaFoldDB" id="V6JXW6"/>
<dbReference type="SUPFAM" id="SSF47090">
    <property type="entry name" value="PGBD-like"/>
    <property type="match status" value="1"/>
</dbReference>
<accession>V6JXW6</accession>
<protein>
    <recommendedName>
        <fullName evidence="1">Peptidoglycan binding-like domain-containing protein</fullName>
    </recommendedName>
</protein>
<dbReference type="Gene3D" id="1.10.101.10">
    <property type="entry name" value="PGBD-like superfamily/PGBD"/>
    <property type="match status" value="1"/>
</dbReference>
<dbReference type="InterPro" id="IPR036365">
    <property type="entry name" value="PGBD-like_sf"/>
</dbReference>
<evidence type="ECO:0000313" key="2">
    <source>
        <dbReference type="EMBL" id="EST24016.1"/>
    </source>
</evidence>
<evidence type="ECO:0000313" key="3">
    <source>
        <dbReference type="Proteomes" id="UP000017984"/>
    </source>
</evidence>
<dbReference type="EMBL" id="AWQX01000274">
    <property type="protein sequence ID" value="EST24016.1"/>
    <property type="molecule type" value="Genomic_DNA"/>
</dbReference>
<dbReference type="InterPro" id="IPR002477">
    <property type="entry name" value="Peptidoglycan-bd-like"/>
</dbReference>
<evidence type="ECO:0000259" key="1">
    <source>
        <dbReference type="Pfam" id="PF01471"/>
    </source>
</evidence>
<dbReference type="InterPro" id="IPR036366">
    <property type="entry name" value="PGBDSf"/>
</dbReference>
<feature type="domain" description="Peptidoglycan binding-like" evidence="1">
    <location>
        <begin position="4"/>
        <end position="45"/>
    </location>
</feature>
<dbReference type="STRING" id="1352936.M878_32120"/>
<name>V6JXW6_STRRC</name>
<dbReference type="Proteomes" id="UP000017984">
    <property type="component" value="Chromosome"/>
</dbReference>
<reference evidence="2 3" key="1">
    <citation type="journal article" date="2014" name="Genome Announc.">
        <title>Draft Genome Sequence of Streptomyces roseochromogenes subsp. oscitans DS 12.976, Producer of the Aminocoumarin Antibiotic Clorobiocin.</title>
        <authorList>
            <person name="Ruckert C."/>
            <person name="Kalinowski J."/>
            <person name="Heide L."/>
            <person name="Apel A.K."/>
        </authorList>
    </citation>
    <scope>NUCLEOTIDE SEQUENCE [LARGE SCALE GENOMIC DNA]</scope>
    <source>
        <strain evidence="2 3">DS 12.976</strain>
    </source>
</reference>
<keyword evidence="3" id="KW-1185">Reference proteome</keyword>
<dbReference type="Pfam" id="PF01471">
    <property type="entry name" value="PG_binding_1"/>
    <property type="match status" value="1"/>
</dbReference>
<proteinExistence type="predicted"/>
<dbReference type="HOGENOM" id="CLU_3085359_0_0_11"/>
<sequence>MNLYDDQIDGDYTRQVEDAVRTYQLARGIQDDTLGVYGRATRKSLEAETSAP</sequence>
<organism evidence="2 3">
    <name type="scientific">Streptomyces roseochromogenus subsp. oscitans DS 12.976</name>
    <dbReference type="NCBI Taxonomy" id="1352936"/>
    <lineage>
        <taxon>Bacteria</taxon>
        <taxon>Bacillati</taxon>
        <taxon>Actinomycetota</taxon>
        <taxon>Actinomycetes</taxon>
        <taxon>Kitasatosporales</taxon>
        <taxon>Streptomycetaceae</taxon>
        <taxon>Streptomyces</taxon>
    </lineage>
</organism>